<feature type="chain" id="PRO_5013674752" description="Transporter" evidence="4">
    <location>
        <begin position="37"/>
        <end position="358"/>
    </location>
</feature>
<dbReference type="CDD" id="cd13602">
    <property type="entry name" value="PBP2_TRAP_BpDctp6_7"/>
    <property type="match status" value="1"/>
</dbReference>
<reference evidence="5 6" key="1">
    <citation type="submission" date="2013-09" db="EMBL/GenBank/DDBJ databases">
        <title>Genome sequencing of Phaeobacter antarcticus sp. nov. SM1211.</title>
        <authorList>
            <person name="Zhang X.-Y."/>
            <person name="Liu C."/>
            <person name="Chen X.-L."/>
            <person name="Xie B.-B."/>
            <person name="Qin Q.-L."/>
            <person name="Rong J.-C."/>
            <person name="Zhang Y.-Z."/>
        </authorList>
    </citation>
    <scope>NUCLEOTIDE SEQUENCE [LARGE SCALE GENOMIC DNA]</scope>
    <source>
        <strain evidence="5 6">SM1211</strain>
    </source>
</reference>
<dbReference type="PANTHER" id="PTHR33376">
    <property type="match status" value="1"/>
</dbReference>
<dbReference type="EMBL" id="AWWI01000134">
    <property type="protein sequence ID" value="PIL18166.1"/>
    <property type="molecule type" value="Genomic_DNA"/>
</dbReference>
<evidence type="ECO:0000256" key="1">
    <source>
        <dbReference type="ARBA" id="ARBA00004418"/>
    </source>
</evidence>
<dbReference type="PANTHER" id="PTHR33376:SF4">
    <property type="entry name" value="SIALIC ACID-BINDING PERIPLASMIC PROTEIN SIAP"/>
    <property type="match status" value="1"/>
</dbReference>
<dbReference type="GO" id="GO:0055085">
    <property type="term" value="P:transmembrane transport"/>
    <property type="evidence" value="ECO:0007669"/>
    <property type="project" value="InterPro"/>
</dbReference>
<comment type="caution">
    <text evidence="5">The sequence shown here is derived from an EMBL/GenBank/DDBJ whole genome shotgun (WGS) entry which is preliminary data.</text>
</comment>
<sequence>MSSDRSIFRLIRSASTLACAAIMPLTVTLAPLSAQAAETKLKALGYTSNLYLWPMEEAFYAELPAATGDLVEIEAVPHDLAGLKGPEVLSMLQDGTLQIAAQNISYMAGEDPRFEALDLAGVTLTAEDARKATEAYKPVLSAVMEEKFNTHLLGLAPMPSQIFWCRTEIGGLNDLSGKKIRVFNSTLSDFVAGAGGTTVTIPFVEVIPALQRGVADCAVTGTASGNSANWFEVTDFLYPMNVGWSMVFWAANKETWDGLSPETQAALSEQYAKLEGMAWEEQVKRDVDAIACSTGGECSYGKAANMTLVAVSDADMAKHAEIIKDYVLPNWSERCGADCTAEWYATVGAAIGLAPEAN</sequence>
<comment type="subcellular location">
    <subcellularLocation>
        <location evidence="1">Periplasm</location>
    </subcellularLocation>
</comment>
<gene>
    <name evidence="5" type="ORF">P775_21205</name>
</gene>
<dbReference type="GO" id="GO:0042597">
    <property type="term" value="C:periplasmic space"/>
    <property type="evidence" value="ECO:0007669"/>
    <property type="project" value="UniProtKB-SubCell"/>
</dbReference>
<evidence type="ECO:0008006" key="7">
    <source>
        <dbReference type="Google" id="ProtNLM"/>
    </source>
</evidence>
<dbReference type="InterPro" id="IPR018389">
    <property type="entry name" value="DctP_fam"/>
</dbReference>
<dbReference type="Gene3D" id="3.40.190.170">
    <property type="entry name" value="Bacterial extracellular solute-binding protein, family 7"/>
    <property type="match status" value="1"/>
</dbReference>
<organism evidence="5 6">
    <name type="scientific">Puniceibacterium antarcticum</name>
    <dbReference type="NCBI Taxonomy" id="1206336"/>
    <lineage>
        <taxon>Bacteria</taxon>
        <taxon>Pseudomonadati</taxon>
        <taxon>Pseudomonadota</taxon>
        <taxon>Alphaproteobacteria</taxon>
        <taxon>Rhodobacterales</taxon>
        <taxon>Paracoccaceae</taxon>
        <taxon>Puniceibacterium</taxon>
    </lineage>
</organism>
<evidence type="ECO:0000256" key="4">
    <source>
        <dbReference type="SAM" id="SignalP"/>
    </source>
</evidence>
<dbReference type="Proteomes" id="UP000231259">
    <property type="component" value="Unassembled WGS sequence"/>
</dbReference>
<dbReference type="Pfam" id="PF03480">
    <property type="entry name" value="DctP"/>
    <property type="match status" value="1"/>
</dbReference>
<name>A0A2G8R9C7_9RHOB</name>
<evidence type="ECO:0000313" key="5">
    <source>
        <dbReference type="EMBL" id="PIL18166.1"/>
    </source>
</evidence>
<feature type="signal peptide" evidence="4">
    <location>
        <begin position="1"/>
        <end position="36"/>
    </location>
</feature>
<dbReference type="AlphaFoldDB" id="A0A2G8R9C7"/>
<protein>
    <recommendedName>
        <fullName evidence="7">Transporter</fullName>
    </recommendedName>
</protein>
<proteinExistence type="predicted"/>
<dbReference type="NCBIfam" id="NF037995">
    <property type="entry name" value="TRAP_S1"/>
    <property type="match status" value="1"/>
</dbReference>
<evidence type="ECO:0000313" key="6">
    <source>
        <dbReference type="Proteomes" id="UP000231259"/>
    </source>
</evidence>
<keyword evidence="6" id="KW-1185">Reference proteome</keyword>
<evidence type="ECO:0000256" key="2">
    <source>
        <dbReference type="ARBA" id="ARBA00022729"/>
    </source>
</evidence>
<evidence type="ECO:0000256" key="3">
    <source>
        <dbReference type="ARBA" id="ARBA00022764"/>
    </source>
</evidence>
<keyword evidence="2 4" id="KW-0732">Signal</keyword>
<keyword evidence="3" id="KW-0574">Periplasm</keyword>
<accession>A0A2G8R9C7</accession>
<dbReference type="InterPro" id="IPR038404">
    <property type="entry name" value="TRAP_DctP_sf"/>
</dbReference>